<dbReference type="HOGENOM" id="CLU_113223_0_0_9"/>
<dbReference type="InterPro" id="IPR029062">
    <property type="entry name" value="Class_I_gatase-like"/>
</dbReference>
<dbReference type="PANTHER" id="PTHR20842:SF0">
    <property type="entry name" value="ALPHA-ASPARTYL DIPEPTIDASE"/>
    <property type="match status" value="1"/>
</dbReference>
<dbReference type="PANTHER" id="PTHR20842">
    <property type="entry name" value="PROTEASE S51 ALPHA-ASPARTYL DIPEPTIDASE"/>
    <property type="match status" value="1"/>
</dbReference>
<keyword evidence="2" id="KW-0645">Protease</keyword>
<dbReference type="GO" id="GO:0006508">
    <property type="term" value="P:proteolysis"/>
    <property type="evidence" value="ECO:0007669"/>
    <property type="project" value="UniProtKB-KW"/>
</dbReference>
<name>M1MCU4_9CLOT</name>
<keyword evidence="6" id="KW-1185">Reference proteome</keyword>
<evidence type="ECO:0000256" key="2">
    <source>
        <dbReference type="ARBA" id="ARBA00022670"/>
    </source>
</evidence>
<keyword evidence="5" id="KW-0224">Dipeptidase</keyword>
<proteinExistence type="inferred from homology"/>
<dbReference type="SUPFAM" id="SSF52317">
    <property type="entry name" value="Class I glutamine amidotransferase-like"/>
    <property type="match status" value="1"/>
</dbReference>
<protein>
    <submittedName>
        <fullName evidence="5">Peptidase E</fullName>
        <ecNumber evidence="5">3.4.13.21</ecNumber>
    </submittedName>
</protein>
<reference evidence="5 6" key="1">
    <citation type="submission" date="2013-02" db="EMBL/GenBank/DDBJ databases">
        <title>Genome sequence of Clostridium saccharoperbutylacetonicum N1-4(HMT).</title>
        <authorList>
            <person name="Poehlein A."/>
            <person name="Daniel R."/>
        </authorList>
    </citation>
    <scope>NUCLEOTIDE SEQUENCE [LARGE SCALE GENOMIC DNA]</scope>
    <source>
        <strain evidence="6">N1-4(HMT)</strain>
    </source>
</reference>
<evidence type="ECO:0000256" key="3">
    <source>
        <dbReference type="ARBA" id="ARBA00022801"/>
    </source>
</evidence>
<dbReference type="Proteomes" id="UP000011728">
    <property type="component" value="Chromosome"/>
</dbReference>
<gene>
    <name evidence="5" type="ORF">Cspa_c19530</name>
</gene>
<dbReference type="Gene3D" id="3.40.50.880">
    <property type="match status" value="1"/>
</dbReference>
<dbReference type="EMBL" id="CP004121">
    <property type="protein sequence ID" value="AGF55719.1"/>
    <property type="molecule type" value="Genomic_DNA"/>
</dbReference>
<evidence type="ECO:0000313" key="5">
    <source>
        <dbReference type="EMBL" id="AGF55719.1"/>
    </source>
</evidence>
<evidence type="ECO:0000256" key="4">
    <source>
        <dbReference type="ARBA" id="ARBA00022825"/>
    </source>
</evidence>
<dbReference type="EC" id="3.4.13.21" evidence="5"/>
<dbReference type="Pfam" id="PF03575">
    <property type="entry name" value="Peptidase_S51"/>
    <property type="match status" value="1"/>
</dbReference>
<dbReference type="GO" id="GO:0008236">
    <property type="term" value="F:serine-type peptidase activity"/>
    <property type="evidence" value="ECO:0007669"/>
    <property type="project" value="UniProtKB-KW"/>
</dbReference>
<dbReference type="KEGG" id="csr:Cspa_c19530"/>
<keyword evidence="3 5" id="KW-0378">Hydrolase</keyword>
<evidence type="ECO:0000313" key="6">
    <source>
        <dbReference type="Proteomes" id="UP000011728"/>
    </source>
</evidence>
<sequence length="208" mass="23856">MRKLLLTAYGLCSEEIRNAFFKLVPKDFKDLKVGIISTSQPKLKEKHPQMISVKNTFHELGFKKVEFIDIEFEDILKLKKYDVIFLNGGYPFYLIYHLKKSGADIILNELINDDKIVVGLSAGSIALGPDNEMCNYIYPEDNTFGVADLSALNAIDIRIYPHYKEHCGLNPDLEKRIFEFELEYNCKVTRLNNDQAILVLDDTVEKIG</sequence>
<comment type="similarity">
    <text evidence="1">Belongs to the peptidase S51 family.</text>
</comment>
<keyword evidence="4" id="KW-0720">Serine protease</keyword>
<dbReference type="RefSeq" id="WP_015392040.1">
    <property type="nucleotide sequence ID" value="NC_020291.1"/>
</dbReference>
<evidence type="ECO:0000256" key="1">
    <source>
        <dbReference type="ARBA" id="ARBA00006534"/>
    </source>
</evidence>
<dbReference type="PATRIC" id="fig|931276.5.peg.1943"/>
<organism evidence="5 6">
    <name type="scientific">Clostridium saccharoperbutylacetonicum N1-4(HMT)</name>
    <dbReference type="NCBI Taxonomy" id="931276"/>
    <lineage>
        <taxon>Bacteria</taxon>
        <taxon>Bacillati</taxon>
        <taxon>Bacillota</taxon>
        <taxon>Clostridia</taxon>
        <taxon>Eubacteriales</taxon>
        <taxon>Clostridiaceae</taxon>
        <taxon>Clostridium</taxon>
    </lineage>
</organism>
<dbReference type="InterPro" id="IPR005320">
    <property type="entry name" value="Peptidase_S51"/>
</dbReference>
<dbReference type="GO" id="GO:0016805">
    <property type="term" value="F:dipeptidase activity"/>
    <property type="evidence" value="ECO:0007669"/>
    <property type="project" value="UniProtKB-KW"/>
</dbReference>
<dbReference type="AlphaFoldDB" id="M1MCU4"/>
<dbReference type="eggNOG" id="COG3340">
    <property type="taxonomic scope" value="Bacteria"/>
</dbReference>
<dbReference type="OrthoDB" id="9778515at2"/>
<accession>M1MCU4</accession>